<evidence type="ECO:0000256" key="1">
    <source>
        <dbReference type="SAM" id="MobiDB-lite"/>
    </source>
</evidence>
<feature type="compositionally biased region" description="Basic and acidic residues" evidence="1">
    <location>
        <begin position="126"/>
        <end position="140"/>
    </location>
</feature>
<dbReference type="RefSeq" id="WP_243553651.1">
    <property type="nucleotide sequence ID" value="NZ_CP094528.1"/>
</dbReference>
<protein>
    <submittedName>
        <fullName evidence="2">Uncharacterized protein</fullName>
    </submittedName>
</protein>
<organism evidence="2 3">
    <name type="scientific">Agromyces larvae</name>
    <dbReference type="NCBI Taxonomy" id="2929802"/>
    <lineage>
        <taxon>Bacteria</taxon>
        <taxon>Bacillati</taxon>
        <taxon>Actinomycetota</taxon>
        <taxon>Actinomycetes</taxon>
        <taxon>Micrococcales</taxon>
        <taxon>Microbacteriaceae</taxon>
        <taxon>Agromyces</taxon>
    </lineage>
</organism>
<evidence type="ECO:0000313" key="2">
    <source>
        <dbReference type="EMBL" id="UOE42719.1"/>
    </source>
</evidence>
<proteinExistence type="predicted"/>
<evidence type="ECO:0000313" key="3">
    <source>
        <dbReference type="Proteomes" id="UP000832097"/>
    </source>
</evidence>
<name>A0ABY4BVE4_9MICO</name>
<sequence>MKEAVAGARQHTVRLPAEYVAEHTHLAYASTAYGTQGATASAAHTVITDSMAAASLYVGMTRGRNANRLHLVAADLDDAREQFVLAMERDRADRGLDSAATAARESVRGLVPSAYQTRNPCPAPFEPDRRREQQAPDLRL</sequence>
<keyword evidence="3" id="KW-1185">Reference proteome</keyword>
<feature type="region of interest" description="Disordered" evidence="1">
    <location>
        <begin position="94"/>
        <end position="140"/>
    </location>
</feature>
<reference evidence="2 3" key="1">
    <citation type="submission" date="2022-03" db="EMBL/GenBank/DDBJ databases">
        <title>Mucilaginibacter sp. isolated from the gut of Protaetia brevitarsis seulensis larvae.</title>
        <authorList>
            <person name="Won M."/>
            <person name="Kim S.-J."/>
            <person name="Kwon S.-W."/>
        </authorList>
    </citation>
    <scope>NUCLEOTIDE SEQUENCE [LARGE SCALE GENOMIC DNA]</scope>
    <source>
        <strain evidence="2 3">CFWR-12</strain>
    </source>
</reference>
<accession>A0ABY4BVE4</accession>
<dbReference type="Proteomes" id="UP000832097">
    <property type="component" value="Chromosome"/>
</dbReference>
<dbReference type="EMBL" id="CP094528">
    <property type="protein sequence ID" value="UOE42719.1"/>
    <property type="molecule type" value="Genomic_DNA"/>
</dbReference>
<gene>
    <name evidence="2" type="ORF">MTO99_11005</name>
</gene>